<keyword evidence="3" id="KW-0732">Signal</keyword>
<reference evidence="5 6" key="1">
    <citation type="submission" date="2020-07" db="EMBL/GenBank/DDBJ databases">
        <authorList>
            <person name="Li M."/>
        </authorList>
    </citation>
    <scope>NUCLEOTIDE SEQUENCE [LARGE SCALE GENOMIC DNA]</scope>
    <source>
        <strain evidence="5 6">DSM 23284</strain>
    </source>
</reference>
<feature type="signal peptide" evidence="3">
    <location>
        <begin position="1"/>
        <end position="29"/>
    </location>
</feature>
<comment type="similarity">
    <text evidence="2">Belongs to the bacterial solute-binding protein 5 family.</text>
</comment>
<name>A0A838XQS8_9HYPH</name>
<dbReference type="RefSeq" id="WP_181760813.1">
    <property type="nucleotide sequence ID" value="NZ_BMCR01000003.1"/>
</dbReference>
<evidence type="ECO:0000313" key="6">
    <source>
        <dbReference type="Proteomes" id="UP000559404"/>
    </source>
</evidence>
<dbReference type="Gene3D" id="3.90.76.10">
    <property type="entry name" value="Dipeptide-binding Protein, Domain 1"/>
    <property type="match status" value="1"/>
</dbReference>
<reference evidence="5 6" key="2">
    <citation type="submission" date="2020-08" db="EMBL/GenBank/DDBJ databases">
        <title>Stappia taiwanensis sp. nov., isolated from a coastal thermal spring.</title>
        <authorList>
            <person name="Kampfer P."/>
        </authorList>
    </citation>
    <scope>NUCLEOTIDE SEQUENCE [LARGE SCALE GENOMIC DNA]</scope>
    <source>
        <strain evidence="5 6">DSM 23284</strain>
    </source>
</reference>
<evidence type="ECO:0000256" key="3">
    <source>
        <dbReference type="SAM" id="SignalP"/>
    </source>
</evidence>
<dbReference type="Pfam" id="PF00496">
    <property type="entry name" value="SBP_bac_5"/>
    <property type="match status" value="1"/>
</dbReference>
<dbReference type="GO" id="GO:1904680">
    <property type="term" value="F:peptide transmembrane transporter activity"/>
    <property type="evidence" value="ECO:0007669"/>
    <property type="project" value="TreeGrafter"/>
</dbReference>
<dbReference type="GO" id="GO:0015833">
    <property type="term" value="P:peptide transport"/>
    <property type="evidence" value="ECO:0007669"/>
    <property type="project" value="TreeGrafter"/>
</dbReference>
<evidence type="ECO:0000256" key="1">
    <source>
        <dbReference type="ARBA" id="ARBA00004418"/>
    </source>
</evidence>
<dbReference type="AlphaFoldDB" id="A0A838XQS8"/>
<accession>A0A838XQS8</accession>
<evidence type="ECO:0000259" key="4">
    <source>
        <dbReference type="Pfam" id="PF00496"/>
    </source>
</evidence>
<dbReference type="InterPro" id="IPR030678">
    <property type="entry name" value="Peptide/Ni-bd"/>
</dbReference>
<dbReference type="GO" id="GO:0043190">
    <property type="term" value="C:ATP-binding cassette (ABC) transporter complex"/>
    <property type="evidence" value="ECO:0007669"/>
    <property type="project" value="InterPro"/>
</dbReference>
<dbReference type="Gene3D" id="3.40.190.10">
    <property type="entry name" value="Periplasmic binding protein-like II"/>
    <property type="match status" value="1"/>
</dbReference>
<evidence type="ECO:0000313" key="5">
    <source>
        <dbReference type="EMBL" id="MBA4612622.1"/>
    </source>
</evidence>
<dbReference type="Gene3D" id="3.10.105.10">
    <property type="entry name" value="Dipeptide-binding Protein, Domain 3"/>
    <property type="match status" value="1"/>
</dbReference>
<proteinExistence type="inferred from homology"/>
<protein>
    <submittedName>
        <fullName evidence="5">ABC transporter substrate-binding protein</fullName>
    </submittedName>
</protein>
<dbReference type="CDD" id="cd08512">
    <property type="entry name" value="PBP2_NikA_DppA_OppA_like_7"/>
    <property type="match status" value="1"/>
</dbReference>
<dbReference type="EMBL" id="JACEON010000012">
    <property type="protein sequence ID" value="MBA4612622.1"/>
    <property type="molecule type" value="Genomic_DNA"/>
</dbReference>
<sequence length="536" mass="59508">MRFQRSLLAAALSTALALPMTMPFTQAEAATPPNMLVIANRIDDIVSLDPHEMFEFAGTDYANNVYDTLVVFDPADLSSGYQPGLAESWSVSEDGKTFTFKMRSGISFHSGNPVTAKDAEYSLRRVVALEKTPSFILTQFGFNKENMAETIRATDDGTLVITTDKKYAPSFVLNCFTAAVASIVDSKTVQEHEKDGDWGNEWLRTNSAGSGAYKLINWKPNESYSLQAAGDYWRGDVAMQRVIVRHIAESSAQRLLLEKGDVDVARNLSPEDVAGLSSDENVKVEDTLRGRIMYISMNQKDPVLSKPKVVEALKYLIDYKGMEGSFLKGQYTVHQAFLPLTYMGELKDQPYSFDVDKAKALLAEAGEGDGFEVELIVRNAQERVEIAQSLQNTFAQAGITATITQGTGKQILGKYRSRDFQIYVGAWGPDYPDPHTNADTFANNPDNSDEAQLTGKLAWRNAWDIPEMTRRTDAAVQETDAKVRAQMYVDIQKDFQKVAPFAPMFQKVEQNVMRANVNGFNPGAAITAVFYWPVTK</sequence>
<gene>
    <name evidence="5" type="ORF">H1W37_13225</name>
</gene>
<dbReference type="InterPro" id="IPR000914">
    <property type="entry name" value="SBP_5_dom"/>
</dbReference>
<evidence type="ECO:0000256" key="2">
    <source>
        <dbReference type="ARBA" id="ARBA00005695"/>
    </source>
</evidence>
<dbReference type="GO" id="GO:0030288">
    <property type="term" value="C:outer membrane-bounded periplasmic space"/>
    <property type="evidence" value="ECO:0007669"/>
    <property type="project" value="UniProtKB-ARBA"/>
</dbReference>
<comment type="subcellular location">
    <subcellularLocation>
        <location evidence="1">Periplasm</location>
    </subcellularLocation>
</comment>
<feature type="domain" description="Solute-binding protein family 5" evidence="4">
    <location>
        <begin position="81"/>
        <end position="447"/>
    </location>
</feature>
<feature type="chain" id="PRO_5032934230" evidence="3">
    <location>
        <begin position="30"/>
        <end position="536"/>
    </location>
</feature>
<dbReference type="PIRSF" id="PIRSF002741">
    <property type="entry name" value="MppA"/>
    <property type="match status" value="1"/>
</dbReference>
<dbReference type="Proteomes" id="UP000559404">
    <property type="component" value="Unassembled WGS sequence"/>
</dbReference>
<organism evidence="5 6">
    <name type="scientific">Stappia taiwanensis</name>
    <dbReference type="NCBI Taxonomy" id="992267"/>
    <lineage>
        <taxon>Bacteria</taxon>
        <taxon>Pseudomonadati</taxon>
        <taxon>Pseudomonadota</taxon>
        <taxon>Alphaproteobacteria</taxon>
        <taxon>Hyphomicrobiales</taxon>
        <taxon>Stappiaceae</taxon>
        <taxon>Stappia</taxon>
    </lineage>
</organism>
<dbReference type="SUPFAM" id="SSF53850">
    <property type="entry name" value="Periplasmic binding protein-like II"/>
    <property type="match status" value="1"/>
</dbReference>
<dbReference type="PANTHER" id="PTHR30290">
    <property type="entry name" value="PERIPLASMIC BINDING COMPONENT OF ABC TRANSPORTER"/>
    <property type="match status" value="1"/>
</dbReference>
<comment type="caution">
    <text evidence="5">The sequence shown here is derived from an EMBL/GenBank/DDBJ whole genome shotgun (WGS) entry which is preliminary data.</text>
</comment>
<keyword evidence="6" id="KW-1185">Reference proteome</keyword>
<dbReference type="PANTHER" id="PTHR30290:SF34">
    <property type="entry name" value="ABC TRANSPORTER, PERIPLASMIC OLIGO-PEPTIDE BINDING PROTEIN, PUTATIVE-RELATED"/>
    <property type="match status" value="1"/>
</dbReference>
<dbReference type="InterPro" id="IPR039424">
    <property type="entry name" value="SBP_5"/>
</dbReference>